<protein>
    <recommendedName>
        <fullName evidence="1">Peptidase C39-like domain-containing protein</fullName>
    </recommendedName>
</protein>
<keyword evidence="3" id="KW-1185">Reference proteome</keyword>
<dbReference type="Gene3D" id="3.90.70.10">
    <property type="entry name" value="Cysteine proteinases"/>
    <property type="match status" value="1"/>
</dbReference>
<evidence type="ECO:0000313" key="3">
    <source>
        <dbReference type="Proteomes" id="UP000180254"/>
    </source>
</evidence>
<gene>
    <name evidence="2" type="ORF">EUAN_02700</name>
</gene>
<dbReference type="PANTHER" id="PTHR37806">
    <property type="entry name" value="LMO0724 PROTEIN"/>
    <property type="match status" value="1"/>
</dbReference>
<reference evidence="2 3" key="1">
    <citation type="submission" date="2016-09" db="EMBL/GenBank/DDBJ databases">
        <title>Genome sequence of Eubacterium angustum.</title>
        <authorList>
            <person name="Poehlein A."/>
            <person name="Daniel R."/>
        </authorList>
    </citation>
    <scope>NUCLEOTIDE SEQUENCE [LARGE SCALE GENOMIC DNA]</scope>
    <source>
        <strain evidence="2 3">DSM 1989</strain>
    </source>
</reference>
<evidence type="ECO:0000313" key="2">
    <source>
        <dbReference type="EMBL" id="OHW63406.1"/>
    </source>
</evidence>
<organism evidence="2 3">
    <name type="scientific">Andreesenia angusta</name>
    <dbReference type="NCBI Taxonomy" id="39480"/>
    <lineage>
        <taxon>Bacteria</taxon>
        <taxon>Bacillati</taxon>
        <taxon>Bacillota</taxon>
        <taxon>Tissierellia</taxon>
        <taxon>Tissierellales</taxon>
        <taxon>Gottschalkiaceae</taxon>
        <taxon>Andreesenia</taxon>
    </lineage>
</organism>
<dbReference type="Pfam" id="PF13529">
    <property type="entry name" value="Peptidase_C39_2"/>
    <property type="match status" value="1"/>
</dbReference>
<evidence type="ECO:0000259" key="1">
    <source>
        <dbReference type="Pfam" id="PF13529"/>
    </source>
</evidence>
<dbReference type="EMBL" id="MKIE01000001">
    <property type="protein sequence ID" value="OHW63406.1"/>
    <property type="molecule type" value="Genomic_DNA"/>
</dbReference>
<proteinExistence type="predicted"/>
<dbReference type="PANTHER" id="PTHR37806:SF1">
    <property type="entry name" value="PEPTIDASE C39-LIKE DOMAIN-CONTAINING PROTEIN"/>
    <property type="match status" value="1"/>
</dbReference>
<dbReference type="AlphaFoldDB" id="A0A1S1V9X9"/>
<sequence length="294" mass="33405">MALFLIALFLALGIFAGKYIEGTFFRKPMVEFKSEKGLQYLEYETPVFQDKSYKSSIVGTISPREVDVLETYKGWRMVESEHGVYWIPPTGIVYNFGSAVMLDVPARNQFPELKNGCEAVAAQMMLEKYGITLDKLEFAGEIPKDDTQMQKAGEDITVWGDPEKGFVGDITGQSYGYSIYPKPLSKFLRNYVENPVDLTGVEPQTLEKYIRGGNPVVAWVTVNFKDRDSNEIWMTPSGKMVKGSFNTHAMTMVGFDENHYYFNDPYTGAKNYKVTKQRFYEVWSAMGKKAISIE</sequence>
<name>A0A1S1V9X9_9FIRM</name>
<feature type="domain" description="Peptidase C39-like" evidence="1">
    <location>
        <begin position="102"/>
        <end position="266"/>
    </location>
</feature>
<comment type="caution">
    <text evidence="2">The sequence shown here is derived from an EMBL/GenBank/DDBJ whole genome shotgun (WGS) entry which is preliminary data.</text>
</comment>
<dbReference type="Proteomes" id="UP000180254">
    <property type="component" value="Unassembled WGS sequence"/>
</dbReference>
<dbReference type="InterPro" id="IPR039564">
    <property type="entry name" value="Peptidase_C39-like"/>
</dbReference>
<dbReference type="STRING" id="39480.EUAN_02700"/>
<accession>A0A1S1V9X9</accession>